<protein>
    <recommendedName>
        <fullName evidence="3">Inorganic pyrophosphatase</fullName>
    </recommendedName>
</protein>
<dbReference type="RefSeq" id="WP_013127462.1">
    <property type="nucleotide sequence ID" value="NC_014158.1"/>
</dbReference>
<evidence type="ECO:0000313" key="1">
    <source>
        <dbReference type="EMBL" id="ADG79448.1"/>
    </source>
</evidence>
<dbReference type="GO" id="GO:0000287">
    <property type="term" value="F:magnesium ion binding"/>
    <property type="evidence" value="ECO:0007669"/>
    <property type="project" value="InterPro"/>
</dbReference>
<keyword evidence="2" id="KW-1185">Reference proteome</keyword>
<name>D5UTG3_TSUPD</name>
<accession>D5UTG3</accession>
<dbReference type="STRING" id="521096.Tpau_2850"/>
<dbReference type="Proteomes" id="UP000001213">
    <property type="component" value="Chromosome"/>
</dbReference>
<sequence length="113" mass="12377">MLEPDFFDALDRLLATSELIVDRRHGTAHPRYPGIVYPVDYGYLAGTVSGDGQGIDVFRGSDRGRGVVGAFVTVDRGKRDTEVKLLVDCTIAEIVAVDALLGRLHLPRARLVR</sequence>
<evidence type="ECO:0000313" key="2">
    <source>
        <dbReference type="Proteomes" id="UP000001213"/>
    </source>
</evidence>
<dbReference type="HOGENOM" id="CLU_144823_0_0_11"/>
<reference evidence="1 2" key="2">
    <citation type="journal article" date="2011" name="Stand. Genomic Sci.">
        <title>Complete genome sequence of Tsukamurella paurometabola type strain (no. 33).</title>
        <authorList>
            <person name="Munk A.C."/>
            <person name="Lapidus A."/>
            <person name="Lucas S."/>
            <person name="Nolan M."/>
            <person name="Tice H."/>
            <person name="Cheng J.F."/>
            <person name="Del Rio T.G."/>
            <person name="Goodwin L."/>
            <person name="Pitluck S."/>
            <person name="Liolios K."/>
            <person name="Huntemann M."/>
            <person name="Ivanova N."/>
            <person name="Mavromatis K."/>
            <person name="Mikhailova N."/>
            <person name="Pati A."/>
            <person name="Chen A."/>
            <person name="Palaniappan K."/>
            <person name="Tapia R."/>
            <person name="Han C."/>
            <person name="Land M."/>
            <person name="Hauser L."/>
            <person name="Chang Y.J."/>
            <person name="Jeffries C.D."/>
            <person name="Brettin T."/>
            <person name="Yasawong M."/>
            <person name="Brambilla E.M."/>
            <person name="Rohde M."/>
            <person name="Sikorski J."/>
            <person name="Goker M."/>
            <person name="Detter J.C."/>
            <person name="Woyke T."/>
            <person name="Bristow J."/>
            <person name="Eisen J.A."/>
            <person name="Markowitz V."/>
            <person name="Hugenholtz P."/>
            <person name="Kyrpides N.C."/>
            <person name="Klenk H.P."/>
        </authorList>
    </citation>
    <scope>NUCLEOTIDE SEQUENCE [LARGE SCALE GENOMIC DNA]</scope>
    <source>
        <strain evidence="2">ATCC 8368 / DSM 20162 / CCUG 35730 / CIP 100753 / JCM 10117 / KCTC 9821 / NBRC 16120 / NCIMB 702349 / NCTC 13040</strain>
    </source>
</reference>
<dbReference type="InterPro" id="IPR036649">
    <property type="entry name" value="Pyrophosphatase_sf"/>
</dbReference>
<dbReference type="GO" id="GO:0006796">
    <property type="term" value="P:phosphate-containing compound metabolic process"/>
    <property type="evidence" value="ECO:0007669"/>
    <property type="project" value="InterPro"/>
</dbReference>
<dbReference type="GO" id="GO:0004427">
    <property type="term" value="F:inorganic diphosphate phosphatase activity"/>
    <property type="evidence" value="ECO:0007669"/>
    <property type="project" value="InterPro"/>
</dbReference>
<gene>
    <name evidence="1" type="ordered locus">Tpau_2850</name>
</gene>
<dbReference type="EMBL" id="CP001966">
    <property type="protein sequence ID" value="ADG79448.1"/>
    <property type="molecule type" value="Genomic_DNA"/>
</dbReference>
<dbReference type="AlphaFoldDB" id="D5UTG3"/>
<proteinExistence type="predicted"/>
<reference evidence="2" key="1">
    <citation type="submission" date="2010-03" db="EMBL/GenBank/DDBJ databases">
        <title>The complete chromosome of Tsukamurella paurometabola DSM 20162.</title>
        <authorList>
            <consortium name="US DOE Joint Genome Institute (JGI-PGF)"/>
            <person name="Lucas S."/>
            <person name="Copeland A."/>
            <person name="Lapidus A."/>
            <person name="Glavina del Rio T."/>
            <person name="Dalin E."/>
            <person name="Tice H."/>
            <person name="Bruce D."/>
            <person name="Goodwin L."/>
            <person name="Pitluck S."/>
            <person name="Kyrpides N."/>
            <person name="Mavromatis K."/>
            <person name="Ivanova N."/>
            <person name="Mikhailova N."/>
            <person name="Munk A.C."/>
            <person name="Brettin T."/>
            <person name="Detter J.C."/>
            <person name="Tapia R."/>
            <person name="Han C."/>
            <person name="Larimer F."/>
            <person name="Land M."/>
            <person name="Hauser L."/>
            <person name="Markowitz V."/>
            <person name="Cheng J.-F."/>
            <person name="Hugenholtz P."/>
            <person name="Woyke T."/>
            <person name="Wu D."/>
            <person name="Jando M."/>
            <person name="Brambilla E."/>
            <person name="Klenk H.-P."/>
            <person name="Eisen J.A."/>
        </authorList>
    </citation>
    <scope>NUCLEOTIDE SEQUENCE [LARGE SCALE GENOMIC DNA]</scope>
    <source>
        <strain evidence="2">ATCC 8368 / DSM 20162 / CCUG 35730 / CIP 100753 / JCM 10117 / KCTC 9821 / NBRC 16120 / NCIMB 702349 / NCTC 13040</strain>
    </source>
</reference>
<dbReference type="eggNOG" id="COG0221">
    <property type="taxonomic scope" value="Bacteria"/>
</dbReference>
<organism evidence="1 2">
    <name type="scientific">Tsukamurella paurometabola (strain ATCC 8368 / DSM 20162 / CCUG 35730 / CIP 100753 / JCM 10117 / KCTC 9821 / NBRC 16120 / NCIMB 702349 / NCTC 13040)</name>
    <name type="common">Corynebacterium paurometabolum</name>
    <dbReference type="NCBI Taxonomy" id="521096"/>
    <lineage>
        <taxon>Bacteria</taxon>
        <taxon>Bacillati</taxon>
        <taxon>Actinomycetota</taxon>
        <taxon>Actinomycetes</taxon>
        <taxon>Mycobacteriales</taxon>
        <taxon>Tsukamurellaceae</taxon>
        <taxon>Tsukamurella</taxon>
    </lineage>
</organism>
<evidence type="ECO:0008006" key="3">
    <source>
        <dbReference type="Google" id="ProtNLM"/>
    </source>
</evidence>
<dbReference type="GO" id="GO:0005737">
    <property type="term" value="C:cytoplasm"/>
    <property type="evidence" value="ECO:0007669"/>
    <property type="project" value="InterPro"/>
</dbReference>
<dbReference type="SUPFAM" id="SSF50324">
    <property type="entry name" value="Inorganic pyrophosphatase"/>
    <property type="match status" value="1"/>
</dbReference>
<dbReference type="KEGG" id="tpr:Tpau_2850"/>
<dbReference type="Gene3D" id="3.90.80.10">
    <property type="entry name" value="Inorganic pyrophosphatase"/>
    <property type="match status" value="1"/>
</dbReference>